<reference evidence="2" key="1">
    <citation type="journal article" date="2024" name="Front. Bioeng. Biotechnol.">
        <title>Genome-scale model development and genomic sequencing of the oleaginous clade Lipomyces.</title>
        <authorList>
            <person name="Czajka J.J."/>
            <person name="Han Y."/>
            <person name="Kim J."/>
            <person name="Mondo S.J."/>
            <person name="Hofstad B.A."/>
            <person name="Robles A."/>
            <person name="Haridas S."/>
            <person name="Riley R."/>
            <person name="LaButti K."/>
            <person name="Pangilinan J."/>
            <person name="Andreopoulos W."/>
            <person name="Lipzen A."/>
            <person name="Yan J."/>
            <person name="Wang M."/>
            <person name="Ng V."/>
            <person name="Grigoriev I.V."/>
            <person name="Spatafora J.W."/>
            <person name="Magnuson J.K."/>
            <person name="Baker S.E."/>
            <person name="Pomraning K.R."/>
        </authorList>
    </citation>
    <scope>NUCLEOTIDE SEQUENCE [LARGE SCALE GENOMIC DNA]</scope>
    <source>
        <strain evidence="2">CBS 7786</strain>
    </source>
</reference>
<dbReference type="EMBL" id="MU971391">
    <property type="protein sequence ID" value="KAK9236292.1"/>
    <property type="molecule type" value="Genomic_DNA"/>
</dbReference>
<proteinExistence type="predicted"/>
<accession>A0ACC3SXC1</accession>
<organism evidence="1 2">
    <name type="scientific">Lipomyces kononenkoae</name>
    <name type="common">Yeast</name>
    <dbReference type="NCBI Taxonomy" id="34357"/>
    <lineage>
        <taxon>Eukaryota</taxon>
        <taxon>Fungi</taxon>
        <taxon>Dikarya</taxon>
        <taxon>Ascomycota</taxon>
        <taxon>Saccharomycotina</taxon>
        <taxon>Lipomycetes</taxon>
        <taxon>Lipomycetales</taxon>
        <taxon>Lipomycetaceae</taxon>
        <taxon>Lipomyces</taxon>
    </lineage>
</organism>
<evidence type="ECO:0000313" key="1">
    <source>
        <dbReference type="EMBL" id="KAK9236292.1"/>
    </source>
</evidence>
<dbReference type="Proteomes" id="UP001433508">
    <property type="component" value="Unassembled WGS sequence"/>
</dbReference>
<comment type="caution">
    <text evidence="1">The sequence shown here is derived from an EMBL/GenBank/DDBJ whole genome shotgun (WGS) entry which is preliminary data.</text>
</comment>
<protein>
    <submittedName>
        <fullName evidence="1">Acyl-CoA N-acyltransferase</fullName>
    </submittedName>
</protein>
<keyword evidence="2" id="KW-1185">Reference proteome</keyword>
<gene>
    <name evidence="1" type="ORF">V1525DRAFT_221254</name>
</gene>
<sequence>MATGLGSIQPASLADVPAMARISKDSFVEDRHTQMKGLGKVPYDMEKVFSSALPHFLNAPHQVVRKAVDKDTGEIMGWIAWGFRGFTPEEMARISGKSPETEKEIEASTQVSTEPESNVSKEQATRATAGGEGGPNGKHDASGDDSISRLEAMTDADMKHWMEKLMPEGARCMYVVSLAVAPKWQSRGVGSALMQWGTAQADAAGVFAWVHSSEHAWQMYSKHGFEVVGTLDVDLDEYAPGPPPVELGGDGKWGHYVFRYMKRLPAD</sequence>
<name>A0ACC3SXC1_LIPKO</name>
<evidence type="ECO:0000313" key="2">
    <source>
        <dbReference type="Proteomes" id="UP001433508"/>
    </source>
</evidence>